<gene>
    <name evidence="1" type="ORF">SAMN06297397_2129</name>
</gene>
<protein>
    <submittedName>
        <fullName evidence="1">F-type H+-transporting ATPase subunit epsilon</fullName>
    </submittedName>
</protein>
<reference evidence="1" key="1">
    <citation type="submission" date="2017-04" db="EMBL/GenBank/DDBJ databases">
        <authorList>
            <person name="Varghese N."/>
            <person name="Submissions S."/>
        </authorList>
    </citation>
    <scope>NUCLEOTIDE SEQUENCE</scope>
    <source>
        <strain evidence="1">WTE2008</strain>
    </source>
</reference>
<sequence>MKTFPLIISSPDGDLFRGDAGMLILRGTEGDLAIMAGHVPFVTAVVRSNCVVITDTDERKEGVIESGLLTVDADKTTVLTSALTWNK</sequence>
<accession>A0AC61PMS9</accession>
<keyword evidence="2" id="KW-1185">Reference proteome</keyword>
<evidence type="ECO:0000313" key="1">
    <source>
        <dbReference type="EMBL" id="SMC71462.1"/>
    </source>
</evidence>
<name>A0AC61PMS9_9FIRM</name>
<dbReference type="Proteomes" id="UP000192328">
    <property type="component" value="Unassembled WGS sequence"/>
</dbReference>
<dbReference type="EMBL" id="FWXZ01000004">
    <property type="protein sequence ID" value="SMC71462.1"/>
    <property type="molecule type" value="Genomic_DNA"/>
</dbReference>
<organism evidence="1 2">
    <name type="scientific">Aristaeella lactis</name>
    <dbReference type="NCBI Taxonomy" id="3046383"/>
    <lineage>
        <taxon>Bacteria</taxon>
        <taxon>Bacillati</taxon>
        <taxon>Bacillota</taxon>
        <taxon>Clostridia</taxon>
        <taxon>Eubacteriales</taxon>
        <taxon>Aristaeellaceae</taxon>
        <taxon>Aristaeella</taxon>
    </lineage>
</organism>
<evidence type="ECO:0000313" key="2">
    <source>
        <dbReference type="Proteomes" id="UP000192328"/>
    </source>
</evidence>
<proteinExistence type="predicted"/>
<comment type="caution">
    <text evidence="1">The sequence shown here is derived from an EMBL/GenBank/DDBJ whole genome shotgun (WGS) entry which is preliminary data.</text>
</comment>